<dbReference type="SUPFAM" id="SSF56784">
    <property type="entry name" value="HAD-like"/>
    <property type="match status" value="1"/>
</dbReference>
<protein>
    <submittedName>
        <fullName evidence="3">Bifunctional alpha,alpha-trehalose-phosphate synthase (UDP-forming)/trehalose-phosphatase</fullName>
    </submittedName>
</protein>
<reference evidence="4" key="1">
    <citation type="journal article" date="2019" name="Int. J. Syst. Evol. Microbiol.">
        <title>The Global Catalogue of Microorganisms (GCM) 10K type strain sequencing project: providing services to taxonomists for standard genome sequencing and annotation.</title>
        <authorList>
            <consortium name="The Broad Institute Genomics Platform"/>
            <consortium name="The Broad Institute Genome Sequencing Center for Infectious Disease"/>
            <person name="Wu L."/>
            <person name="Ma J."/>
        </authorList>
    </citation>
    <scope>NUCLEOTIDE SEQUENCE [LARGE SCALE GENOMIC DNA]</scope>
    <source>
        <strain evidence="4">NBRC 106348</strain>
    </source>
</reference>
<comment type="similarity">
    <text evidence="1">In the C-terminal section; belongs to the trehalose phosphatase family.</text>
</comment>
<accession>A0ABQ6I1M7</accession>
<gene>
    <name evidence="3" type="ORF">GCM10025864_24300</name>
</gene>
<dbReference type="NCBIfam" id="TIGR01484">
    <property type="entry name" value="HAD-SF-IIB"/>
    <property type="match status" value="1"/>
</dbReference>
<evidence type="ECO:0000256" key="2">
    <source>
        <dbReference type="ARBA" id="ARBA00008799"/>
    </source>
</evidence>
<dbReference type="InterPro" id="IPR003337">
    <property type="entry name" value="Trehalose_PPase"/>
</dbReference>
<comment type="caution">
    <text evidence="3">The sequence shown here is derived from an EMBL/GenBank/DDBJ whole genome shotgun (WGS) entry which is preliminary data.</text>
</comment>
<dbReference type="CDD" id="cd03788">
    <property type="entry name" value="GT20_TPS"/>
    <property type="match status" value="1"/>
</dbReference>
<dbReference type="EMBL" id="BSUK01000001">
    <property type="protein sequence ID" value="GMA24671.1"/>
    <property type="molecule type" value="Genomic_DNA"/>
</dbReference>
<sequence>MSPEASKEGNDLVVVANRLPVDFTTDDDGSISWRRSPGGLVTALEPVMQSAEGAWVGWGGAADVYADPFEADGMTLVPVTLNEDEIEQYYEGFANDTLWPLYHDVISQPAFHRQWWDAYRRVNRRFAEAAAAQAGTGGTVWVQDYQLQLVPAMLRELRPDLRIGFFDHIPFPPYEIFSQLPWRRQVVEGLLGADLIGFQRNGDAANFLRIVRRLTRHSTRGQQITFEDGEGRPVREIRATAFPISIDSHRFDELARQDSTRARAAEIRTELGDPEIVMLGVDRLDYTKGIRHRIKAYGELLDDGRLTVEEATLVQVASPSRENVDAYQELREQVETAVGRINGEFGELGHAAIHYLHHSYPPEEMAALYLAADVMLVTSLRDGMNLVAKEYIAARSDQQGALVLSEFTGAADELSGALLVNPHDIDELKSVIEQAARMEPKEQRRRMRRLRRKVMADDVAKWSSSFLRTLEEMPVSPVAPELQDDDSQGPGEDLIEALDRLATTDGLVMVATDFDGVLAPLVDDPSSSRTTPRSARALARMARRPASQIRLALVSGRDLDTLAALSHAPSGTLLVGSHGAEQGEVGADGVVRRDLALTEGQASLLQRITEGLEEIADRHTGVWVEKKPTASVLHTRRSTHDGAAQATEAARGLAERLGVGALEGKDVVELQVVDTSKGKAIDALRNELDAKAVLYVGDDVTDEHAFAVLTPDDVAVKVGPGETIAEHRVASTKSVGLLLEHLARALERRKRS</sequence>
<dbReference type="PANTHER" id="PTHR10788">
    <property type="entry name" value="TREHALOSE-6-PHOSPHATE SYNTHASE"/>
    <property type="match status" value="1"/>
</dbReference>
<proteinExistence type="inferred from homology"/>
<organism evidence="3 4">
    <name type="scientific">Luteimicrobium album</name>
    <dbReference type="NCBI Taxonomy" id="1054550"/>
    <lineage>
        <taxon>Bacteria</taxon>
        <taxon>Bacillati</taxon>
        <taxon>Actinomycetota</taxon>
        <taxon>Actinomycetes</taxon>
        <taxon>Micrococcales</taxon>
        <taxon>Luteimicrobium</taxon>
    </lineage>
</organism>
<dbReference type="NCBIfam" id="NF011071">
    <property type="entry name" value="PRK14501.1"/>
    <property type="match status" value="1"/>
</dbReference>
<dbReference type="RefSeq" id="WP_284293416.1">
    <property type="nucleotide sequence ID" value="NZ_BSUK01000001.1"/>
</dbReference>
<dbReference type="SUPFAM" id="SSF53756">
    <property type="entry name" value="UDP-Glycosyltransferase/glycogen phosphorylase"/>
    <property type="match status" value="1"/>
</dbReference>
<comment type="similarity">
    <text evidence="2">Belongs to the glycosyltransferase 20 family.</text>
</comment>
<dbReference type="InterPro" id="IPR001830">
    <property type="entry name" value="Glyco_trans_20"/>
</dbReference>
<dbReference type="NCBIfam" id="TIGR00685">
    <property type="entry name" value="T6PP"/>
    <property type="match status" value="1"/>
</dbReference>
<name>A0ABQ6I1M7_9MICO</name>
<dbReference type="Gene3D" id="3.30.70.1020">
    <property type="entry name" value="Trehalose-6-phosphate phosphatase related protein, domain 2"/>
    <property type="match status" value="1"/>
</dbReference>
<evidence type="ECO:0000313" key="3">
    <source>
        <dbReference type="EMBL" id="GMA24671.1"/>
    </source>
</evidence>
<dbReference type="InterPro" id="IPR006379">
    <property type="entry name" value="HAD-SF_hydro_IIB"/>
</dbReference>
<evidence type="ECO:0000313" key="4">
    <source>
        <dbReference type="Proteomes" id="UP001157091"/>
    </source>
</evidence>
<dbReference type="Pfam" id="PF02358">
    <property type="entry name" value="Trehalose_PPase"/>
    <property type="match status" value="1"/>
</dbReference>
<dbReference type="Proteomes" id="UP001157091">
    <property type="component" value="Unassembled WGS sequence"/>
</dbReference>
<dbReference type="Gene3D" id="3.40.50.1000">
    <property type="entry name" value="HAD superfamily/HAD-like"/>
    <property type="match status" value="1"/>
</dbReference>
<evidence type="ECO:0000256" key="1">
    <source>
        <dbReference type="ARBA" id="ARBA00006330"/>
    </source>
</evidence>
<dbReference type="PANTHER" id="PTHR10788:SF106">
    <property type="entry name" value="BCDNA.GH08860"/>
    <property type="match status" value="1"/>
</dbReference>
<dbReference type="Pfam" id="PF00982">
    <property type="entry name" value="Glyco_transf_20"/>
    <property type="match status" value="1"/>
</dbReference>
<dbReference type="InterPro" id="IPR023214">
    <property type="entry name" value="HAD_sf"/>
</dbReference>
<dbReference type="InterPro" id="IPR036412">
    <property type="entry name" value="HAD-like_sf"/>
</dbReference>
<dbReference type="Gene3D" id="3.40.50.2000">
    <property type="entry name" value="Glycogen Phosphorylase B"/>
    <property type="match status" value="2"/>
</dbReference>
<keyword evidence="4" id="KW-1185">Reference proteome</keyword>